<dbReference type="AlphaFoldDB" id="A0A1F7I748"/>
<organism evidence="2 3">
    <name type="scientific">Candidatus Roizmanbacteria bacterium RIFCSPHIGHO2_12_FULL_44_10</name>
    <dbReference type="NCBI Taxonomy" id="1802054"/>
    <lineage>
        <taxon>Bacteria</taxon>
        <taxon>Candidatus Roizmaniibacteriota</taxon>
    </lineage>
</organism>
<name>A0A1F7I748_9BACT</name>
<evidence type="ECO:0000313" key="3">
    <source>
        <dbReference type="Proteomes" id="UP000179024"/>
    </source>
</evidence>
<accession>A0A1F7I748</accession>
<evidence type="ECO:0000256" key="1">
    <source>
        <dbReference type="SAM" id="Phobius"/>
    </source>
</evidence>
<proteinExistence type="predicted"/>
<feature type="transmembrane region" description="Helical" evidence="1">
    <location>
        <begin position="73"/>
        <end position="94"/>
    </location>
</feature>
<gene>
    <name evidence="2" type="ORF">A3F34_00380</name>
</gene>
<reference evidence="2 3" key="1">
    <citation type="journal article" date="2016" name="Nat. Commun.">
        <title>Thousands of microbial genomes shed light on interconnected biogeochemical processes in an aquifer system.</title>
        <authorList>
            <person name="Anantharaman K."/>
            <person name="Brown C.T."/>
            <person name="Hug L.A."/>
            <person name="Sharon I."/>
            <person name="Castelle C.J."/>
            <person name="Probst A.J."/>
            <person name="Thomas B.C."/>
            <person name="Singh A."/>
            <person name="Wilkins M.J."/>
            <person name="Karaoz U."/>
            <person name="Brodie E.L."/>
            <person name="Williams K.H."/>
            <person name="Hubbard S.S."/>
            <person name="Banfield J.F."/>
        </authorList>
    </citation>
    <scope>NUCLEOTIDE SEQUENCE [LARGE SCALE GENOMIC DNA]</scope>
</reference>
<dbReference type="Proteomes" id="UP000179024">
    <property type="component" value="Unassembled WGS sequence"/>
</dbReference>
<keyword evidence="1" id="KW-1133">Transmembrane helix</keyword>
<feature type="transmembrane region" description="Helical" evidence="1">
    <location>
        <begin position="30"/>
        <end position="52"/>
    </location>
</feature>
<sequence length="101" mass="11179">MRLLAQINAETLPTLFPPARFATIGSVTSLLFPLIMIGAAVLFLAMLFAGALRIISAGGTPEYFENGKRMMEFSFMGLIIILLAYFIVRLLGYITQIPFFL</sequence>
<comment type="caution">
    <text evidence="2">The sequence shown here is derived from an EMBL/GenBank/DDBJ whole genome shotgun (WGS) entry which is preliminary data.</text>
</comment>
<keyword evidence="1" id="KW-0472">Membrane</keyword>
<protein>
    <submittedName>
        <fullName evidence="2">Uncharacterized protein</fullName>
    </submittedName>
</protein>
<evidence type="ECO:0000313" key="2">
    <source>
        <dbReference type="EMBL" id="OGK39185.1"/>
    </source>
</evidence>
<dbReference type="EMBL" id="MGAE01000024">
    <property type="protein sequence ID" value="OGK39185.1"/>
    <property type="molecule type" value="Genomic_DNA"/>
</dbReference>
<keyword evidence="1" id="KW-0812">Transmembrane</keyword>